<dbReference type="EMBL" id="AOLW01000061">
    <property type="protein sequence ID" value="EMA14662.1"/>
    <property type="molecule type" value="Genomic_DNA"/>
</dbReference>
<name>M0JZR2_9EURY</name>
<keyword evidence="2" id="KW-1185">Reference proteome</keyword>
<gene>
    <name evidence="1" type="ORF">C442_19881</name>
</gene>
<proteinExistence type="predicted"/>
<reference evidence="1 2" key="1">
    <citation type="journal article" date="2014" name="PLoS Genet.">
        <title>Phylogenetically driven sequencing of extremely halophilic archaea reveals strategies for static and dynamic osmo-response.</title>
        <authorList>
            <person name="Becker E.A."/>
            <person name="Seitzer P.M."/>
            <person name="Tritt A."/>
            <person name="Larsen D."/>
            <person name="Krusor M."/>
            <person name="Yao A.I."/>
            <person name="Wu D."/>
            <person name="Madern D."/>
            <person name="Eisen J.A."/>
            <person name="Darling A.E."/>
            <person name="Facciotti M.T."/>
        </authorList>
    </citation>
    <scope>NUCLEOTIDE SEQUENCE [LARGE SCALE GENOMIC DNA]</scope>
    <source>
        <strain evidence="1 2">JCM 13557</strain>
    </source>
</reference>
<protein>
    <submittedName>
        <fullName evidence="1">Uncharacterized protein</fullName>
    </submittedName>
</protein>
<organism evidence="1 2">
    <name type="scientific">Haloarcula amylolytica JCM 13557</name>
    <dbReference type="NCBI Taxonomy" id="1227452"/>
    <lineage>
        <taxon>Archaea</taxon>
        <taxon>Methanobacteriati</taxon>
        <taxon>Methanobacteriota</taxon>
        <taxon>Stenosarchaea group</taxon>
        <taxon>Halobacteria</taxon>
        <taxon>Halobacteriales</taxon>
        <taxon>Haloarculaceae</taxon>
        <taxon>Haloarcula</taxon>
    </lineage>
</organism>
<dbReference type="Proteomes" id="UP000011623">
    <property type="component" value="Unassembled WGS sequence"/>
</dbReference>
<accession>M0JZR2</accession>
<comment type="caution">
    <text evidence="1">The sequence shown here is derived from an EMBL/GenBank/DDBJ whole genome shotgun (WGS) entry which is preliminary data.</text>
</comment>
<evidence type="ECO:0000313" key="2">
    <source>
        <dbReference type="Proteomes" id="UP000011623"/>
    </source>
</evidence>
<dbReference type="AlphaFoldDB" id="M0JZR2"/>
<dbReference type="RefSeq" id="WP_008313525.1">
    <property type="nucleotide sequence ID" value="NZ_AOLW01000061.1"/>
</dbReference>
<evidence type="ECO:0000313" key="1">
    <source>
        <dbReference type="EMBL" id="EMA14662.1"/>
    </source>
</evidence>
<sequence>MTDLPAETLQTAKRLEIVWYLEDHEPKGGHRGRTKGDFDYQGVVVFDDIRLSDAPPLDETQRQHRKKQDLNREHGMIVDRVFAERSATYERGTVVYADGTEIPYEFEVFDDGTYRYTIDGETFEFGGGV</sequence>